<dbReference type="AlphaFoldDB" id="A0AAW5BYM3"/>
<dbReference type="PROSITE" id="PS50828">
    <property type="entry name" value="SMR"/>
    <property type="match status" value="1"/>
</dbReference>
<evidence type="ECO:0000256" key="3">
    <source>
        <dbReference type="ARBA" id="ARBA00022741"/>
    </source>
</evidence>
<evidence type="ECO:0000313" key="14">
    <source>
        <dbReference type="Proteomes" id="UP000669239"/>
    </source>
</evidence>
<evidence type="ECO:0000256" key="5">
    <source>
        <dbReference type="ARBA" id="ARBA00022840"/>
    </source>
</evidence>
<dbReference type="InterPro" id="IPR002625">
    <property type="entry name" value="Smr_dom"/>
</dbReference>
<dbReference type="InterPro" id="IPR027417">
    <property type="entry name" value="P-loop_NTPase"/>
</dbReference>
<dbReference type="NCBIfam" id="TIGR01069">
    <property type="entry name" value="mutS2"/>
    <property type="match status" value="1"/>
</dbReference>
<keyword evidence="9" id="KW-0175">Coiled coil</keyword>
<dbReference type="SUPFAM" id="SSF160443">
    <property type="entry name" value="SMR domain-like"/>
    <property type="match status" value="1"/>
</dbReference>
<dbReference type="EC" id="3.6.4.-" evidence="8"/>
<evidence type="ECO:0000313" key="13">
    <source>
        <dbReference type="EMBL" id="NSJ51676.1"/>
    </source>
</evidence>
<dbReference type="PANTHER" id="PTHR48466:SF2">
    <property type="entry name" value="OS10G0509000 PROTEIN"/>
    <property type="match status" value="1"/>
</dbReference>
<evidence type="ECO:0000256" key="8">
    <source>
        <dbReference type="HAMAP-Rule" id="MF_00092"/>
    </source>
</evidence>
<evidence type="ECO:0000256" key="7">
    <source>
        <dbReference type="ARBA" id="ARBA00023125"/>
    </source>
</evidence>
<keyword evidence="2 8" id="KW-0699">rRNA-binding</keyword>
<comment type="function">
    <text evidence="8">Endonuclease that is involved in the suppression of homologous recombination and thus may have a key role in the control of bacterial genetic diversity.</text>
</comment>
<dbReference type="Pfam" id="PF20297">
    <property type="entry name" value="MSSS"/>
    <property type="match status" value="1"/>
</dbReference>
<dbReference type="EMBL" id="JAAITT010000045">
    <property type="protein sequence ID" value="NSJ51676.1"/>
    <property type="molecule type" value="Genomic_DNA"/>
</dbReference>
<feature type="coiled-coil region" evidence="9">
    <location>
        <begin position="578"/>
        <end position="676"/>
    </location>
</feature>
<dbReference type="SUPFAM" id="SSF52540">
    <property type="entry name" value="P-loop containing nucleoside triphosphate hydrolases"/>
    <property type="match status" value="1"/>
</dbReference>
<name>A0AAW5BYM3_9FIRM</name>
<dbReference type="SMART" id="SM00463">
    <property type="entry name" value="SMR"/>
    <property type="match status" value="1"/>
</dbReference>
<dbReference type="GO" id="GO:0004519">
    <property type="term" value="F:endonuclease activity"/>
    <property type="evidence" value="ECO:0007669"/>
    <property type="project" value="UniProtKB-UniRule"/>
</dbReference>
<evidence type="ECO:0000313" key="12">
    <source>
        <dbReference type="EMBL" id="MCG4746336.1"/>
    </source>
</evidence>
<dbReference type="EMBL" id="JAKNGE010000014">
    <property type="protein sequence ID" value="MCG4746336.1"/>
    <property type="molecule type" value="Genomic_DNA"/>
</dbReference>
<evidence type="ECO:0000256" key="6">
    <source>
        <dbReference type="ARBA" id="ARBA00022884"/>
    </source>
</evidence>
<keyword evidence="1 8" id="KW-0540">Nuclease</keyword>
<dbReference type="EC" id="3.1.-.-" evidence="8"/>
<evidence type="ECO:0000259" key="11">
    <source>
        <dbReference type="PROSITE" id="PS50828"/>
    </source>
</evidence>
<dbReference type="SUPFAM" id="SSF48334">
    <property type="entry name" value="DNA repair protein MutS, domain III"/>
    <property type="match status" value="1"/>
</dbReference>
<comment type="caution">
    <text evidence="12">The sequence shown here is derived from an EMBL/GenBank/DDBJ whole genome shotgun (WGS) entry which is preliminary data.</text>
</comment>
<feature type="compositionally biased region" description="Gly residues" evidence="10">
    <location>
        <begin position="117"/>
        <end position="129"/>
    </location>
</feature>
<dbReference type="GO" id="GO:0030983">
    <property type="term" value="F:mismatched DNA binding"/>
    <property type="evidence" value="ECO:0007669"/>
    <property type="project" value="InterPro"/>
</dbReference>
<accession>A0AAW5BYM3</accession>
<dbReference type="HAMAP" id="MF_00092">
    <property type="entry name" value="MutS2"/>
    <property type="match status" value="1"/>
</dbReference>
<dbReference type="GO" id="GO:0016887">
    <property type="term" value="F:ATP hydrolysis activity"/>
    <property type="evidence" value="ECO:0007669"/>
    <property type="project" value="InterPro"/>
</dbReference>
<dbReference type="InterPro" id="IPR036187">
    <property type="entry name" value="DNA_mismatch_repair_MutS_sf"/>
</dbReference>
<gene>
    <name evidence="8" type="primary">mutS2</name>
    <name evidence="8" type="synonym">rqcU</name>
    <name evidence="13" type="ORF">G5B36_23650</name>
    <name evidence="12" type="ORF">L0N08_13005</name>
</gene>
<dbReference type="InterPro" id="IPR036063">
    <property type="entry name" value="Smr_dom_sf"/>
</dbReference>
<evidence type="ECO:0000256" key="10">
    <source>
        <dbReference type="SAM" id="MobiDB-lite"/>
    </source>
</evidence>
<dbReference type="Gene3D" id="3.40.50.300">
    <property type="entry name" value="P-loop containing nucleotide triphosphate hydrolases"/>
    <property type="match status" value="1"/>
</dbReference>
<dbReference type="Pfam" id="PF00488">
    <property type="entry name" value="MutS_V"/>
    <property type="match status" value="1"/>
</dbReference>
<dbReference type="Pfam" id="PF01713">
    <property type="entry name" value="Smr"/>
    <property type="match status" value="1"/>
</dbReference>
<keyword evidence="8 12" id="KW-0255">Endonuclease</keyword>
<dbReference type="Proteomes" id="UP001299608">
    <property type="component" value="Unassembled WGS sequence"/>
</dbReference>
<dbReference type="FunFam" id="3.40.50.300:FF:000830">
    <property type="entry name" value="Endonuclease MutS2"/>
    <property type="match status" value="1"/>
</dbReference>
<dbReference type="Proteomes" id="UP000669239">
    <property type="component" value="Unassembled WGS sequence"/>
</dbReference>
<keyword evidence="3 8" id="KW-0547">Nucleotide-binding</keyword>
<dbReference type="PROSITE" id="PS00486">
    <property type="entry name" value="DNA_MISMATCH_REPAIR_2"/>
    <property type="match status" value="1"/>
</dbReference>
<feature type="binding site" evidence="8">
    <location>
        <begin position="387"/>
        <end position="394"/>
    </location>
    <ligand>
        <name>ATP</name>
        <dbReference type="ChEBI" id="CHEBI:30616"/>
    </ligand>
</feature>
<dbReference type="GO" id="GO:0072344">
    <property type="term" value="P:rescue of stalled ribosome"/>
    <property type="evidence" value="ECO:0007669"/>
    <property type="project" value="UniProtKB-UniRule"/>
</dbReference>
<evidence type="ECO:0000313" key="15">
    <source>
        <dbReference type="Proteomes" id="UP001299608"/>
    </source>
</evidence>
<proteinExistence type="inferred from homology"/>
<keyword evidence="6 8" id="KW-0694">RNA-binding</keyword>
<evidence type="ECO:0000256" key="9">
    <source>
        <dbReference type="SAM" id="Coils"/>
    </source>
</evidence>
<dbReference type="InterPro" id="IPR000432">
    <property type="entry name" value="DNA_mismatch_repair_MutS_C"/>
</dbReference>
<feature type="region of interest" description="Disordered" evidence="10">
    <location>
        <begin position="103"/>
        <end position="146"/>
    </location>
</feature>
<dbReference type="PANTHER" id="PTHR48466">
    <property type="entry name" value="OS10G0509000 PROTEIN-RELATED"/>
    <property type="match status" value="1"/>
</dbReference>
<dbReference type="GO" id="GO:0045910">
    <property type="term" value="P:negative regulation of DNA recombination"/>
    <property type="evidence" value="ECO:0007669"/>
    <property type="project" value="InterPro"/>
</dbReference>
<dbReference type="PIRSF" id="PIRSF005814">
    <property type="entry name" value="MutS_YshD"/>
    <property type="match status" value="1"/>
</dbReference>
<dbReference type="Gene3D" id="3.30.1370.110">
    <property type="match status" value="1"/>
</dbReference>
<keyword evidence="7 8" id="KW-0238">DNA-binding</keyword>
<dbReference type="InterPro" id="IPR046893">
    <property type="entry name" value="MSSS"/>
</dbReference>
<protein>
    <recommendedName>
        <fullName evidence="8">Endonuclease MutS2</fullName>
        <ecNumber evidence="8">3.1.-.-</ecNumber>
    </recommendedName>
    <alternativeName>
        <fullName evidence="8">Ribosome-associated protein quality control-upstream factor</fullName>
        <shortName evidence="8">RQC-upstream factor</shortName>
        <shortName evidence="8">RqcU</shortName>
        <ecNumber evidence="8">3.6.4.-</ecNumber>
    </alternativeName>
</protein>
<sequence>MNQKALKTLEYDKIINQLTEYAASPLGKELCRSLNPSSDLEEIRTWQAQTTDAVTRVRFKGTTSFSGVRDIGDSLKRLEIGSSLGIHELLAISSSLTAAARAKAYGRHEPQGDTRTGAGGRNTAGGSGAGSRNTAGGNRDSGRDMASARNTAARMNGANIPDSDGPDDDYDSLEPLFAGLEPLTPLNNEIKRCILSEDEIADDASPGLSHVRRSMKVAADRIHTQLNSILNSNRSYLQDAVITMRDGRYCLPVKSEYKNQVSGMVHDQSSTGSTLFIEPMAIVKLNNEIRELEIQEQKEIEAVLASLSNQAAPYCEELRMNQELLAQLDFIFAKAGLARHYKCSAPVFNDRGYIHIKDGRHPLLNPQTAVPINIWLGRDFDLLIVTGPNTGGKTVSLKTVGLFTLMGQSGLHIPAWEGSELAVFDEVFADIGDEQSIEQSLSTFSAHMTNTVRILNEADSHSLCLFDELGAGTDPTEGAALAIAILTFLHNMKCRTMATTHYSELKVFALTTPGVENACCEFNVETLQPTYRLLIGVPGKSNAFAISKKLGLPDYIIDEAKNHLEAKDVSFEDLLASLESSRLTIEKEQAEINAYKDEVAKLKSRLTQKEERLDERKDKVIRNAAEEAQRILREAKETADQTIKQINKLAAGAGLNKELEEQRSRLRDQLKKADDKLAVKAKGPSQPISPKKLKIGDGVKVLSMNLKGTVSTLPNAKGDLYVQMGILRSLVNIKDLELLDEKEISATLGDGSSISYGGKAPAKGKGSGSSQIKVSKSSTISTEVNLIGMTVDEALPVMEKYLDDAYLAHLPSVRVVHGRGTGALKNAVHKRLRQLKYVKEFRLGQFGEGDSGVTVVTFK</sequence>
<dbReference type="GO" id="GO:0005524">
    <property type="term" value="F:ATP binding"/>
    <property type="evidence" value="ECO:0007669"/>
    <property type="project" value="UniProtKB-UniRule"/>
</dbReference>
<comment type="subunit">
    <text evidence="8">Homodimer. Binds to stalled ribosomes, contacting rRNA.</text>
</comment>
<keyword evidence="4 8" id="KW-0378">Hydrolase</keyword>
<reference evidence="12" key="3">
    <citation type="submission" date="2022-01" db="EMBL/GenBank/DDBJ databases">
        <title>Collection of gut derived symbiotic bacterial strains cultured from healthy donors.</title>
        <authorList>
            <person name="Lin H."/>
            <person name="Kohout C."/>
            <person name="Waligurski E."/>
            <person name="Pamer E.G."/>
        </authorList>
    </citation>
    <scope>NUCLEOTIDE SEQUENCE</scope>
    <source>
        <strain evidence="12">DFI.6.55</strain>
    </source>
</reference>
<evidence type="ECO:0000256" key="2">
    <source>
        <dbReference type="ARBA" id="ARBA00022730"/>
    </source>
</evidence>
<evidence type="ECO:0000256" key="4">
    <source>
        <dbReference type="ARBA" id="ARBA00022801"/>
    </source>
</evidence>
<organism evidence="12 15">
    <name type="scientific">Enterocloster aldenensis</name>
    <dbReference type="NCBI Taxonomy" id="358742"/>
    <lineage>
        <taxon>Bacteria</taxon>
        <taxon>Bacillati</taxon>
        <taxon>Bacillota</taxon>
        <taxon>Clostridia</taxon>
        <taxon>Lachnospirales</taxon>
        <taxon>Lachnospiraceae</taxon>
        <taxon>Enterocloster</taxon>
    </lineage>
</organism>
<dbReference type="GO" id="GO:0140664">
    <property type="term" value="F:ATP-dependent DNA damage sensor activity"/>
    <property type="evidence" value="ECO:0007669"/>
    <property type="project" value="InterPro"/>
</dbReference>
<comment type="similarity">
    <text evidence="8">Belongs to the DNA mismatch repair MutS family. MutS2 subfamily.</text>
</comment>
<reference evidence="13" key="2">
    <citation type="submission" date="2020-02" db="EMBL/GenBank/DDBJ databases">
        <authorList>
            <person name="Littmann E."/>
            <person name="Sorbara M."/>
        </authorList>
    </citation>
    <scope>NUCLEOTIDE SEQUENCE</scope>
    <source>
        <strain evidence="13">MSK.1.17</strain>
    </source>
</reference>
<dbReference type="CDD" id="cd03280">
    <property type="entry name" value="ABC_MutS2"/>
    <property type="match status" value="1"/>
</dbReference>
<dbReference type="SMART" id="SM00534">
    <property type="entry name" value="MUTSac"/>
    <property type="match status" value="1"/>
</dbReference>
<dbReference type="SMART" id="SM00533">
    <property type="entry name" value="MUTSd"/>
    <property type="match status" value="1"/>
</dbReference>
<keyword evidence="5 8" id="KW-0067">ATP-binding</keyword>
<feature type="domain" description="Smr" evidence="11">
    <location>
        <begin position="784"/>
        <end position="859"/>
    </location>
</feature>
<dbReference type="GO" id="GO:0019843">
    <property type="term" value="F:rRNA binding"/>
    <property type="evidence" value="ECO:0007669"/>
    <property type="project" value="UniProtKB-UniRule"/>
</dbReference>
<reference evidence="13 14" key="1">
    <citation type="journal article" date="2020" name="Cell Host Microbe">
        <title>Functional and Genomic Variation between Human-Derived Isolates of Lachnospiraceae Reveals Inter- and Intra-Species Diversity.</title>
        <authorList>
            <person name="Sorbara M.T."/>
            <person name="Littmann E.R."/>
            <person name="Fontana E."/>
            <person name="Moody T.U."/>
            <person name="Kohout C.E."/>
            <person name="Gjonbalaj M."/>
            <person name="Eaton V."/>
            <person name="Seok R."/>
            <person name="Leiner I.M."/>
            <person name="Pamer E.G."/>
        </authorList>
    </citation>
    <scope>NUCLEOTIDE SEQUENCE [LARGE SCALE GENOMIC DNA]</scope>
    <source>
        <strain evidence="13 14">MSK.1.17</strain>
    </source>
</reference>
<evidence type="ECO:0000256" key="1">
    <source>
        <dbReference type="ARBA" id="ARBA00022722"/>
    </source>
</evidence>
<dbReference type="GO" id="GO:0006298">
    <property type="term" value="P:mismatch repair"/>
    <property type="evidence" value="ECO:0007669"/>
    <property type="project" value="InterPro"/>
</dbReference>
<dbReference type="CDD" id="cd06503">
    <property type="entry name" value="ATP-synt_Fo_b"/>
    <property type="match status" value="1"/>
</dbReference>
<dbReference type="InterPro" id="IPR045076">
    <property type="entry name" value="MutS"/>
</dbReference>
<comment type="function">
    <text evidence="8">Acts as a ribosome collision sensor, splitting the ribosome into its 2 subunits. Detects stalled/collided 70S ribosomes which it binds and splits by an ATP-hydrolysis driven conformational change. Acts upstream of the ribosome quality control system (RQC), a ribosome-associated complex that mediates the extraction of incompletely synthesized nascent chains from stalled ribosomes and their subsequent degradation. Probably generates substrates for RQC.</text>
</comment>
<dbReference type="InterPro" id="IPR005747">
    <property type="entry name" value="MutS2"/>
</dbReference>
<dbReference type="InterPro" id="IPR007696">
    <property type="entry name" value="DNA_mismatch_repair_MutS_core"/>
</dbReference>
<dbReference type="GO" id="GO:0043023">
    <property type="term" value="F:ribosomal large subunit binding"/>
    <property type="evidence" value="ECO:0007669"/>
    <property type="project" value="UniProtKB-UniRule"/>
</dbReference>
<keyword evidence="14" id="KW-1185">Reference proteome</keyword>